<dbReference type="Gene3D" id="3.30.40.10">
    <property type="entry name" value="Zinc/RING finger domain, C3HC4 (zinc finger)"/>
    <property type="match status" value="1"/>
</dbReference>
<name>A0A813QJ06_ADIRI</name>
<protein>
    <submittedName>
        <fullName evidence="17">Uncharacterized protein</fullName>
    </submittedName>
</protein>
<evidence type="ECO:0000256" key="3">
    <source>
        <dbReference type="ARBA" id="ARBA00022723"/>
    </source>
</evidence>
<dbReference type="InterPro" id="IPR027417">
    <property type="entry name" value="P-loop_NTPase"/>
</dbReference>
<comment type="subcellular location">
    <subcellularLocation>
        <location evidence="1">Cytoplasm</location>
        <location evidence="1">Cytoskeleton</location>
    </subcellularLocation>
</comment>
<dbReference type="Proteomes" id="UP000663852">
    <property type="component" value="Unassembled WGS sequence"/>
</dbReference>
<evidence type="ECO:0000256" key="5">
    <source>
        <dbReference type="ARBA" id="ARBA00022771"/>
    </source>
</evidence>
<evidence type="ECO:0000256" key="13">
    <source>
        <dbReference type="SAM" id="MobiDB-lite"/>
    </source>
</evidence>
<dbReference type="CDD" id="cd16539">
    <property type="entry name" value="RING-HC_RNF113A_B"/>
    <property type="match status" value="1"/>
</dbReference>
<dbReference type="EMBL" id="CAJNOJ010000008">
    <property type="protein sequence ID" value="CAF0767597.1"/>
    <property type="molecule type" value="Genomic_DNA"/>
</dbReference>
<dbReference type="InterPro" id="IPR027370">
    <property type="entry name" value="Znf-RING_euk"/>
</dbReference>
<dbReference type="Pfam" id="PF13445">
    <property type="entry name" value="zf-RING_UBOX"/>
    <property type="match status" value="1"/>
</dbReference>
<feature type="region of interest" description="Disordered" evidence="13">
    <location>
        <begin position="689"/>
        <end position="716"/>
    </location>
</feature>
<keyword evidence="5 10" id="KW-0863">Zinc-finger</keyword>
<keyword evidence="8 11" id="KW-0342">GTP-binding</keyword>
<evidence type="ECO:0000259" key="16">
    <source>
        <dbReference type="PROSITE" id="PS51719"/>
    </source>
</evidence>
<evidence type="ECO:0000256" key="9">
    <source>
        <dbReference type="ARBA" id="ARBA00023212"/>
    </source>
</evidence>
<keyword evidence="2" id="KW-0963">Cytoplasm</keyword>
<feature type="zinc finger region" description="C3H1-type" evidence="10">
    <location>
        <begin position="614"/>
        <end position="642"/>
    </location>
</feature>
<evidence type="ECO:0000256" key="2">
    <source>
        <dbReference type="ARBA" id="ARBA00022490"/>
    </source>
</evidence>
<dbReference type="Pfam" id="PF00642">
    <property type="entry name" value="zf-CCCH"/>
    <property type="match status" value="1"/>
</dbReference>
<feature type="domain" description="Septin-type G" evidence="16">
    <location>
        <begin position="45"/>
        <end position="311"/>
    </location>
</feature>
<feature type="domain" description="C3H1-type" evidence="15">
    <location>
        <begin position="614"/>
        <end position="642"/>
    </location>
</feature>
<keyword evidence="6 10" id="KW-0862">Zinc</keyword>
<dbReference type="PROSITE" id="PS51719">
    <property type="entry name" value="G_SEPTIN"/>
    <property type="match status" value="1"/>
</dbReference>
<keyword evidence="7 12" id="KW-0175">Coiled coil</keyword>
<accession>A0A813QJ06</accession>
<dbReference type="GO" id="GO:0005525">
    <property type="term" value="F:GTP binding"/>
    <property type="evidence" value="ECO:0007669"/>
    <property type="project" value="UniProtKB-KW"/>
</dbReference>
<evidence type="ECO:0000256" key="7">
    <source>
        <dbReference type="ARBA" id="ARBA00023054"/>
    </source>
</evidence>
<dbReference type="CDD" id="cd01850">
    <property type="entry name" value="CDC_Septin"/>
    <property type="match status" value="1"/>
</dbReference>
<evidence type="ECO:0000256" key="10">
    <source>
        <dbReference type="PROSITE-ProRule" id="PRU00723"/>
    </source>
</evidence>
<evidence type="ECO:0000256" key="12">
    <source>
        <dbReference type="SAM" id="Coils"/>
    </source>
</evidence>
<dbReference type="Pfam" id="PF00735">
    <property type="entry name" value="Septin"/>
    <property type="match status" value="1"/>
</dbReference>
<dbReference type="InterPro" id="IPR013083">
    <property type="entry name" value="Znf_RING/FYVE/PHD"/>
</dbReference>
<evidence type="ECO:0000256" key="8">
    <source>
        <dbReference type="ARBA" id="ARBA00023134"/>
    </source>
</evidence>
<sequence length="810" mass="92251">MKDIPRSTDPSALKPPAPSIRTFELKEECGINNLPNQIMAKAISDGFVFNILCVGETACGKSSLLDSLFNTRLDSTPSTHDIPRVFLRKNTYDLFEREIRLKLTVVETAGFGDQINKDDSFKVIGDFIDAQFQLYLDEELKIKRNLSNYHDTRIHVCLYFINPTGHSLKALDLVTMKHLDSKVNIIPIIAKSDTISKNELQRFKQNILNELNTAAVKIYRFPTDDETLAEDNLKANNLLPLAVVGSNETVKVGNQYVRARQYPWGVVQVENENHCDFKKLRDSLIEKNMLDLIETTHSKHYEMFRRNRLTELGLADNIDGKQMSISDTLDMKRNELRQELEQREQQLKEAFIQKVKDKEAELKETEKQINEQLTNIKKQYKDQKDKCDEKWRILEQELHFLLRMYFICIMSENNDESGAPACVFFKAPARRGNAPASSKRRQRSSSKSSASSSSSGDESQPSAAALRTSKQVRQGLVSTTSSNVSSKRRQQAANSDDDDAGEHREHTNKDKMFEVKFKSDRQAQPQGPRDMGATATVEIDTDTKNDQQTIFERAKKINEELKGKADDKIYRGMNNYQQFYEKRDTVHGNASSGLVRNKGPIRAPAHLRVSVRWDYQPDICKDYKETGYCGFGDSCKFLHDRSDYKHGWQLEREWNEQSYGAVDNNSQRYLVGDKAPGQTNRSAAWSAFASGNKDSNHHHNHANLGSDDDDDEEQTEDGLPIKCPVCREPFKEPIVTRCGHYFCESCALSQFRINPACSVCQTPTGGMFMPAKEIVAKLKQQNQLKAQLNNRTATHDTRSSDDDDDDDNND</sequence>
<dbReference type="SUPFAM" id="SSF52540">
    <property type="entry name" value="P-loop containing nucleoside triphosphate hydrolases"/>
    <property type="match status" value="1"/>
</dbReference>
<evidence type="ECO:0000256" key="1">
    <source>
        <dbReference type="ARBA" id="ARBA00004245"/>
    </source>
</evidence>
<evidence type="ECO:0000259" key="14">
    <source>
        <dbReference type="PROSITE" id="PS50089"/>
    </source>
</evidence>
<evidence type="ECO:0000256" key="6">
    <source>
        <dbReference type="ARBA" id="ARBA00022833"/>
    </source>
</evidence>
<dbReference type="PROSITE" id="PS00518">
    <property type="entry name" value="ZF_RING_1"/>
    <property type="match status" value="1"/>
</dbReference>
<organism evidence="17 18">
    <name type="scientific">Adineta ricciae</name>
    <name type="common">Rotifer</name>
    <dbReference type="NCBI Taxonomy" id="249248"/>
    <lineage>
        <taxon>Eukaryota</taxon>
        <taxon>Metazoa</taxon>
        <taxon>Spiralia</taxon>
        <taxon>Gnathifera</taxon>
        <taxon>Rotifera</taxon>
        <taxon>Eurotatoria</taxon>
        <taxon>Bdelloidea</taxon>
        <taxon>Adinetida</taxon>
        <taxon>Adinetidae</taxon>
        <taxon>Adineta</taxon>
    </lineage>
</organism>
<keyword evidence="4 11" id="KW-0547">Nucleotide-binding</keyword>
<feature type="coiled-coil region" evidence="12">
    <location>
        <begin position="326"/>
        <end position="397"/>
    </location>
</feature>
<dbReference type="SMART" id="SM00184">
    <property type="entry name" value="RING"/>
    <property type="match status" value="1"/>
</dbReference>
<feature type="compositionally biased region" description="Acidic residues" evidence="13">
    <location>
        <begin position="801"/>
        <end position="810"/>
    </location>
</feature>
<evidence type="ECO:0000256" key="11">
    <source>
        <dbReference type="RuleBase" id="RU004560"/>
    </source>
</evidence>
<gene>
    <name evidence="17" type="ORF">EDS130_LOCUS3121</name>
</gene>
<dbReference type="Gene3D" id="3.40.50.300">
    <property type="entry name" value="P-loop containing nucleotide triphosphate hydrolases"/>
    <property type="match status" value="1"/>
</dbReference>
<dbReference type="SMART" id="SM00356">
    <property type="entry name" value="ZnF_C3H1"/>
    <property type="match status" value="1"/>
</dbReference>
<keyword evidence="3 10" id="KW-0479">Metal-binding</keyword>
<dbReference type="InterPro" id="IPR016491">
    <property type="entry name" value="Septin"/>
</dbReference>
<feature type="compositionally biased region" description="Polar residues" evidence="13">
    <location>
        <begin position="468"/>
        <end position="485"/>
    </location>
</feature>
<dbReference type="InterPro" id="IPR030379">
    <property type="entry name" value="G_SEPTIN_dom"/>
</dbReference>
<keyword evidence="9" id="KW-0206">Cytoskeleton</keyword>
<dbReference type="Gene3D" id="4.10.1000.10">
    <property type="entry name" value="Zinc finger, CCCH-type"/>
    <property type="match status" value="1"/>
</dbReference>
<dbReference type="GO" id="GO:0005856">
    <property type="term" value="C:cytoskeleton"/>
    <property type="evidence" value="ECO:0007669"/>
    <property type="project" value="UniProtKB-SubCell"/>
</dbReference>
<reference evidence="17" key="1">
    <citation type="submission" date="2021-02" db="EMBL/GenBank/DDBJ databases">
        <authorList>
            <person name="Nowell W R."/>
        </authorList>
    </citation>
    <scope>NUCLEOTIDE SEQUENCE</scope>
</reference>
<dbReference type="InterPro" id="IPR001841">
    <property type="entry name" value="Znf_RING"/>
</dbReference>
<feature type="compositionally biased region" description="Basic and acidic residues" evidence="13">
    <location>
        <begin position="501"/>
        <end position="521"/>
    </location>
</feature>
<feature type="domain" description="RING-type" evidence="14">
    <location>
        <begin position="723"/>
        <end position="761"/>
    </location>
</feature>
<evidence type="ECO:0000313" key="17">
    <source>
        <dbReference type="EMBL" id="CAF0767597.1"/>
    </source>
</evidence>
<dbReference type="AlphaFoldDB" id="A0A813QJ06"/>
<feature type="region of interest" description="Disordered" evidence="13">
    <location>
        <begin position="430"/>
        <end position="532"/>
    </location>
</feature>
<dbReference type="InterPro" id="IPR000571">
    <property type="entry name" value="Znf_CCCH"/>
</dbReference>
<dbReference type="SUPFAM" id="SSF90229">
    <property type="entry name" value="CCCH zinc finger"/>
    <property type="match status" value="1"/>
</dbReference>
<feature type="compositionally biased region" description="Acidic residues" evidence="13">
    <location>
        <begin position="706"/>
        <end position="716"/>
    </location>
</feature>
<dbReference type="FunFam" id="3.40.50.300:FF:002048">
    <property type="entry name" value="Septin 6"/>
    <property type="match status" value="1"/>
</dbReference>
<dbReference type="PANTHER" id="PTHR18884">
    <property type="entry name" value="SEPTIN"/>
    <property type="match status" value="1"/>
</dbReference>
<proteinExistence type="inferred from homology"/>
<comment type="similarity">
    <text evidence="11">Belongs to the TRAFAC class TrmE-Era-EngA-EngB-Septin-like GTPase superfamily. Septin GTPase family.</text>
</comment>
<evidence type="ECO:0000259" key="15">
    <source>
        <dbReference type="PROSITE" id="PS50103"/>
    </source>
</evidence>
<dbReference type="PROSITE" id="PS50089">
    <property type="entry name" value="ZF_RING_2"/>
    <property type="match status" value="1"/>
</dbReference>
<dbReference type="SUPFAM" id="SSF57850">
    <property type="entry name" value="RING/U-box"/>
    <property type="match status" value="1"/>
</dbReference>
<evidence type="ECO:0000256" key="4">
    <source>
        <dbReference type="ARBA" id="ARBA00022741"/>
    </source>
</evidence>
<feature type="region of interest" description="Disordered" evidence="13">
    <location>
        <begin position="787"/>
        <end position="810"/>
    </location>
</feature>
<dbReference type="GO" id="GO:0008270">
    <property type="term" value="F:zinc ion binding"/>
    <property type="evidence" value="ECO:0007669"/>
    <property type="project" value="UniProtKB-KW"/>
</dbReference>
<feature type="compositionally biased region" description="Low complexity" evidence="13">
    <location>
        <begin position="445"/>
        <end position="464"/>
    </location>
</feature>
<dbReference type="PROSITE" id="PS50103">
    <property type="entry name" value="ZF_C3H1"/>
    <property type="match status" value="1"/>
</dbReference>
<dbReference type="InterPro" id="IPR036855">
    <property type="entry name" value="Znf_CCCH_sf"/>
</dbReference>
<evidence type="ECO:0000313" key="18">
    <source>
        <dbReference type="Proteomes" id="UP000663852"/>
    </source>
</evidence>
<comment type="caution">
    <text evidence="17">The sequence shown here is derived from an EMBL/GenBank/DDBJ whole genome shotgun (WGS) entry which is preliminary data.</text>
</comment>
<dbReference type="InterPro" id="IPR017907">
    <property type="entry name" value="Znf_RING_CS"/>
</dbReference>